<feature type="compositionally biased region" description="Polar residues" evidence="1">
    <location>
        <begin position="142"/>
        <end position="152"/>
    </location>
</feature>
<evidence type="ECO:0000313" key="3">
    <source>
        <dbReference type="Proteomes" id="UP001221413"/>
    </source>
</evidence>
<reference evidence="2" key="1">
    <citation type="submission" date="2023-01" db="EMBL/GenBank/DDBJ databases">
        <title>The chitinases involved in constricting ring structure development in the nematode-trapping fungus Drechslerella dactyloides.</title>
        <authorList>
            <person name="Wang R."/>
            <person name="Zhang L."/>
            <person name="Tang P."/>
            <person name="Li S."/>
            <person name="Liang L."/>
        </authorList>
    </citation>
    <scope>NUCLEOTIDE SEQUENCE</scope>
    <source>
        <strain evidence="2">YMF1.00031</strain>
    </source>
</reference>
<dbReference type="Proteomes" id="UP001221413">
    <property type="component" value="Unassembled WGS sequence"/>
</dbReference>
<evidence type="ECO:0000256" key="1">
    <source>
        <dbReference type="SAM" id="MobiDB-lite"/>
    </source>
</evidence>
<feature type="region of interest" description="Disordered" evidence="1">
    <location>
        <begin position="121"/>
        <end position="183"/>
    </location>
</feature>
<feature type="compositionally biased region" description="Low complexity" evidence="1">
    <location>
        <begin position="498"/>
        <end position="508"/>
    </location>
</feature>
<feature type="region of interest" description="Disordered" evidence="1">
    <location>
        <begin position="1"/>
        <end position="58"/>
    </location>
</feature>
<feature type="region of interest" description="Disordered" evidence="1">
    <location>
        <begin position="486"/>
        <end position="532"/>
    </location>
</feature>
<proteinExistence type="predicted"/>
<feature type="region of interest" description="Disordered" evidence="1">
    <location>
        <begin position="214"/>
        <end position="235"/>
    </location>
</feature>
<feature type="compositionally biased region" description="Basic and acidic residues" evidence="1">
    <location>
        <begin position="121"/>
        <end position="139"/>
    </location>
</feature>
<accession>A0AAD6NH65</accession>
<gene>
    <name evidence="2" type="ORF">Dda_7124</name>
</gene>
<sequence>MSSTRTNDSPPKIKIEQHACRAPSETKTGNADHRRRRRIKFQTDTTFRPTEEDSSSEEEIPDIKCQCCQKGNGLEKKMHDGSEQCAAITKKQPAAIAKVSVPSSKLKQTTNVANGIPRDIQEARIRYEGPSTPKDDSDLRNLGSTIMRQRSSMSEDDKIETSQNRPKRKRATTNTTGTHRTIDLTRDTTTRVLLNSRSRPANTIPTAATRFSFFPPAANSPPMPPSRQASSGRPPLQISLRDRLPMSAVRDPWDARIRELQRPKLAQLPLRRIESTNMLRKNVCRTVSQNIISRILRLRLRLISPDWLPRRLSGMTAKVKSESEHGRESTPSEVIAHTELYRIRHPHCPYNYDFAQAAAVEDMQAGHNLVRVWAKLRQVQSLSPPLHETEFEASLRTYREYVNKHKLNQGIVRAAAIAELDRDGDVPDPDLTDVHFPADFRSLFPSVVPARYRISVKLWREGACICGRPHPRVGDTAQTAIQVGSLSNTPVPEGTPVSKSTASTSLSSVRKRKSFSKDAKISVTPKKQKRTQ</sequence>
<dbReference type="EMBL" id="JAQGDS010000009">
    <property type="protein sequence ID" value="KAJ6258205.1"/>
    <property type="molecule type" value="Genomic_DNA"/>
</dbReference>
<dbReference type="AlphaFoldDB" id="A0AAD6NH65"/>
<organism evidence="2 3">
    <name type="scientific">Drechslerella dactyloides</name>
    <name type="common">Nematode-trapping fungus</name>
    <name type="synonym">Arthrobotrys dactyloides</name>
    <dbReference type="NCBI Taxonomy" id="74499"/>
    <lineage>
        <taxon>Eukaryota</taxon>
        <taxon>Fungi</taxon>
        <taxon>Dikarya</taxon>
        <taxon>Ascomycota</taxon>
        <taxon>Pezizomycotina</taxon>
        <taxon>Orbiliomycetes</taxon>
        <taxon>Orbiliales</taxon>
        <taxon>Orbiliaceae</taxon>
        <taxon>Drechslerella</taxon>
    </lineage>
</organism>
<keyword evidence="3" id="KW-1185">Reference proteome</keyword>
<comment type="caution">
    <text evidence="2">The sequence shown here is derived from an EMBL/GenBank/DDBJ whole genome shotgun (WGS) entry which is preliminary data.</text>
</comment>
<evidence type="ECO:0000313" key="2">
    <source>
        <dbReference type="EMBL" id="KAJ6258205.1"/>
    </source>
</evidence>
<protein>
    <submittedName>
        <fullName evidence="2">Uncharacterized protein</fullName>
    </submittedName>
</protein>
<name>A0AAD6NH65_DREDA</name>